<gene>
    <name evidence="4" type="ORF">JIP62_00900</name>
</gene>
<dbReference type="PANTHER" id="PTHR45648">
    <property type="entry name" value="GDSL LIPASE/ACYLHYDROLASE FAMILY PROTEIN (AFU_ORTHOLOGUE AFUA_4G14700)"/>
    <property type="match status" value="1"/>
</dbReference>
<dbReference type="Gene3D" id="2.40.128.130">
    <property type="entry name" value="Autotransporter beta-domain"/>
    <property type="match status" value="1"/>
</dbReference>
<keyword evidence="1" id="KW-0378">Hydrolase</keyword>
<dbReference type="RefSeq" id="WP_201103099.1">
    <property type="nucleotide sequence ID" value="NZ_CP067977.1"/>
</dbReference>
<dbReference type="Proteomes" id="UP000595448">
    <property type="component" value="Chromosome"/>
</dbReference>
<dbReference type="InterPro" id="IPR005546">
    <property type="entry name" value="Autotransporte_beta"/>
</dbReference>
<keyword evidence="2" id="KW-0732">Signal</keyword>
<sequence length="604" mass="62303">MSRFMQGAAAAALAFAAVGACATAAQAQSYNRLVVFGDSLSDNGNLYAATFNTQPPSPPYFQGRFSNGPVFTELLGFNAGRSAAGAPVTGSINYAYGGARTDSSAFPPGMRNQLLSYTSSGGTFGPNDLVSVLGGANNIFQGLPAAGASTNPTGAIGGVSLAAAADINFIVNSVATAGAGTILVTNLPKLSLTPQFRGTTAAPLADFAVTTFNGALSTGLFTTAAARPNTNIILMDIFKVGDLIAASPGSFGLTNVTQACFNGVTVCANPDAYFYYDGVHPTAAGHRLLASLAEDYLYYGDAGAQSAVQGETAFRQREDLLDLASETMSGRAAWHTGTHLTFGAIADSVDTDARGVVGTAETTGWGGRVGLDHGISENWRMAFAGTFRTAEVEAGPMRFDVETYALDAAIGWRSGNLFANGAIGASIDQYDDIERNTAFGPVVHTGETDGGSLGARAQVGIWFDMGGIGLSPRAAVNWVSTDVNGYTEQGVAAQYQYQDRTLTSASGEVSLRAEGGGEGLGFYVEGGYRTGFAEDFDDVRTGIAANPAQVLGREVEDPFGGSMIASAGVETDWGPAKVSIGYRGRFGDHADSHVGAITLRLPIS</sequence>
<dbReference type="InterPro" id="IPR001087">
    <property type="entry name" value="GDSL"/>
</dbReference>
<name>A0ABX7BME8_9CAUL</name>
<dbReference type="SMART" id="SM00869">
    <property type="entry name" value="Autotransporter"/>
    <property type="match status" value="1"/>
</dbReference>
<reference evidence="4 5" key="1">
    <citation type="submission" date="2021-01" db="EMBL/GenBank/DDBJ databases">
        <title>Brevundimonas vitis sp. nov., an bacterium isolated from grape (Vitis vinifera).</title>
        <authorList>
            <person name="Jiang L."/>
            <person name="Lee J."/>
        </authorList>
    </citation>
    <scope>NUCLEOTIDE SEQUENCE [LARGE SCALE GENOMIC DNA]</scope>
    <source>
        <strain evidence="4 5">GRTSA-9</strain>
    </source>
</reference>
<dbReference type="InterPro" id="IPR036709">
    <property type="entry name" value="Autotransporte_beta_dom_sf"/>
</dbReference>
<evidence type="ECO:0000259" key="3">
    <source>
        <dbReference type="PROSITE" id="PS51208"/>
    </source>
</evidence>
<dbReference type="CDD" id="cd01846">
    <property type="entry name" value="fatty_acyltransferase_like"/>
    <property type="match status" value="1"/>
</dbReference>
<dbReference type="Pfam" id="PF03797">
    <property type="entry name" value="Autotransporter"/>
    <property type="match status" value="1"/>
</dbReference>
<dbReference type="PROSITE" id="PS51257">
    <property type="entry name" value="PROKAR_LIPOPROTEIN"/>
    <property type="match status" value="1"/>
</dbReference>
<feature type="signal peptide" evidence="2">
    <location>
        <begin position="1"/>
        <end position="27"/>
    </location>
</feature>
<feature type="chain" id="PRO_5047545680" evidence="2">
    <location>
        <begin position="28"/>
        <end position="604"/>
    </location>
</feature>
<proteinExistence type="predicted"/>
<feature type="domain" description="Autotransporter" evidence="3">
    <location>
        <begin position="326"/>
        <end position="603"/>
    </location>
</feature>
<dbReference type="SUPFAM" id="SSF103515">
    <property type="entry name" value="Autotransporter"/>
    <property type="match status" value="1"/>
</dbReference>
<dbReference type="Pfam" id="PF00657">
    <property type="entry name" value="Lipase_GDSL"/>
    <property type="match status" value="1"/>
</dbReference>
<keyword evidence="5" id="KW-1185">Reference proteome</keyword>
<dbReference type="Gene3D" id="3.40.50.1110">
    <property type="entry name" value="SGNH hydrolase"/>
    <property type="match status" value="1"/>
</dbReference>
<evidence type="ECO:0000256" key="1">
    <source>
        <dbReference type="ARBA" id="ARBA00022801"/>
    </source>
</evidence>
<organism evidence="4 5">
    <name type="scientific">Brevundimonas vitisensis</name>
    <dbReference type="NCBI Taxonomy" id="2800818"/>
    <lineage>
        <taxon>Bacteria</taxon>
        <taxon>Pseudomonadati</taxon>
        <taxon>Pseudomonadota</taxon>
        <taxon>Alphaproteobacteria</taxon>
        <taxon>Caulobacterales</taxon>
        <taxon>Caulobacteraceae</taxon>
        <taxon>Brevundimonas</taxon>
    </lineage>
</organism>
<dbReference type="EMBL" id="CP067977">
    <property type="protein sequence ID" value="QQQ18742.1"/>
    <property type="molecule type" value="Genomic_DNA"/>
</dbReference>
<dbReference type="InterPro" id="IPR036514">
    <property type="entry name" value="SGNH_hydro_sf"/>
</dbReference>
<evidence type="ECO:0000313" key="5">
    <source>
        <dbReference type="Proteomes" id="UP000595448"/>
    </source>
</evidence>
<dbReference type="InterPro" id="IPR051058">
    <property type="entry name" value="GDSL_Est/Lipase"/>
</dbReference>
<evidence type="ECO:0000256" key="2">
    <source>
        <dbReference type="SAM" id="SignalP"/>
    </source>
</evidence>
<dbReference type="SUPFAM" id="SSF52266">
    <property type="entry name" value="SGNH hydrolase"/>
    <property type="match status" value="1"/>
</dbReference>
<dbReference type="PROSITE" id="PS51208">
    <property type="entry name" value="AUTOTRANSPORTER"/>
    <property type="match status" value="1"/>
</dbReference>
<accession>A0ABX7BME8</accession>
<dbReference type="PANTHER" id="PTHR45648:SF22">
    <property type="entry name" value="GDSL LIPASE_ACYLHYDROLASE FAMILY PROTEIN (AFU_ORTHOLOGUE AFUA_4G14700)"/>
    <property type="match status" value="1"/>
</dbReference>
<protein>
    <submittedName>
        <fullName evidence="4">Autotransporter domain-containing protein</fullName>
    </submittedName>
</protein>
<evidence type="ECO:0000313" key="4">
    <source>
        <dbReference type="EMBL" id="QQQ18742.1"/>
    </source>
</evidence>